<reference evidence="5 6" key="1">
    <citation type="submission" date="2022-12" db="EMBL/GenBank/DDBJ databases">
        <title>Metagenome assembled genome from gulf of manar.</title>
        <authorList>
            <person name="Kohli P."/>
            <person name="Pk S."/>
            <person name="Venkata Ramana C."/>
            <person name="Sasikala C."/>
        </authorList>
    </citation>
    <scope>NUCLEOTIDE SEQUENCE [LARGE SCALE GENOMIC DNA]</scope>
    <source>
        <strain evidence="5">JB008</strain>
    </source>
</reference>
<feature type="domain" description="HTH gntR-type" evidence="4">
    <location>
        <begin position="6"/>
        <end position="73"/>
    </location>
</feature>
<dbReference type="Gene3D" id="1.10.10.10">
    <property type="entry name" value="Winged helix-like DNA-binding domain superfamily/Winged helix DNA-binding domain"/>
    <property type="match status" value="1"/>
</dbReference>
<dbReference type="Pfam" id="PF07729">
    <property type="entry name" value="FCD"/>
    <property type="match status" value="1"/>
</dbReference>
<dbReference type="PANTHER" id="PTHR43537:SF5">
    <property type="entry name" value="UXU OPERON TRANSCRIPTIONAL REGULATOR"/>
    <property type="match status" value="1"/>
</dbReference>
<keyword evidence="1" id="KW-0805">Transcription regulation</keyword>
<dbReference type="SUPFAM" id="SSF48008">
    <property type="entry name" value="GntR ligand-binding domain-like"/>
    <property type="match status" value="1"/>
</dbReference>
<proteinExistence type="predicted"/>
<keyword evidence="2" id="KW-0238">DNA-binding</keyword>
<dbReference type="PRINTS" id="PR00035">
    <property type="entry name" value="HTHGNTR"/>
</dbReference>
<dbReference type="SUPFAM" id="SSF46785">
    <property type="entry name" value="Winged helix' DNA-binding domain"/>
    <property type="match status" value="1"/>
</dbReference>
<organism evidence="5 6">
    <name type="scientific">Candidatus Thalassospirochaeta sargassi</name>
    <dbReference type="NCBI Taxonomy" id="3119039"/>
    <lineage>
        <taxon>Bacteria</taxon>
        <taxon>Pseudomonadati</taxon>
        <taxon>Spirochaetota</taxon>
        <taxon>Spirochaetia</taxon>
        <taxon>Spirochaetales</taxon>
        <taxon>Spirochaetaceae</taxon>
        <taxon>Candidatus Thalassospirochaeta</taxon>
    </lineage>
</organism>
<dbReference type="Proteomes" id="UP001221217">
    <property type="component" value="Unassembled WGS sequence"/>
</dbReference>
<comment type="caution">
    <text evidence="5">The sequence shown here is derived from an EMBL/GenBank/DDBJ whole genome shotgun (WGS) entry which is preliminary data.</text>
</comment>
<evidence type="ECO:0000259" key="4">
    <source>
        <dbReference type="PROSITE" id="PS50949"/>
    </source>
</evidence>
<dbReference type="CDD" id="cd07377">
    <property type="entry name" value="WHTH_GntR"/>
    <property type="match status" value="1"/>
</dbReference>
<sequence>MKTIYRTISEQIADLIRNEIISGSIGENSLLKEQELSNRFEVSRGTIRHALMQLVAEGIVTSTPNIGMRVASQPTEESIALIVEIRTKIEDFILSRVFNQLKNENLEEWRKILQKLQDASEQNDIDTFMEADIRFHRFFIELYPDKHVTDLWEDARARMMMRYDRLKNLKSGFEEHEKIFKAVESGDLKKALASLHSNVV</sequence>
<evidence type="ECO:0000256" key="1">
    <source>
        <dbReference type="ARBA" id="ARBA00023015"/>
    </source>
</evidence>
<dbReference type="PROSITE" id="PS50949">
    <property type="entry name" value="HTH_GNTR"/>
    <property type="match status" value="1"/>
</dbReference>
<dbReference type="InterPro" id="IPR011711">
    <property type="entry name" value="GntR_C"/>
</dbReference>
<dbReference type="Pfam" id="PF00392">
    <property type="entry name" value="GntR"/>
    <property type="match status" value="1"/>
</dbReference>
<dbReference type="GO" id="GO:0003677">
    <property type="term" value="F:DNA binding"/>
    <property type="evidence" value="ECO:0007669"/>
    <property type="project" value="UniProtKB-KW"/>
</dbReference>
<dbReference type="Gene3D" id="1.20.120.530">
    <property type="entry name" value="GntR ligand-binding domain-like"/>
    <property type="match status" value="1"/>
</dbReference>
<dbReference type="InterPro" id="IPR008920">
    <property type="entry name" value="TF_FadR/GntR_C"/>
</dbReference>
<evidence type="ECO:0000313" key="6">
    <source>
        <dbReference type="Proteomes" id="UP001221217"/>
    </source>
</evidence>
<dbReference type="PANTHER" id="PTHR43537">
    <property type="entry name" value="TRANSCRIPTIONAL REGULATOR, GNTR FAMILY"/>
    <property type="match status" value="1"/>
</dbReference>
<dbReference type="AlphaFoldDB" id="A0AAJ1II91"/>
<evidence type="ECO:0000313" key="5">
    <source>
        <dbReference type="EMBL" id="MDC7227745.1"/>
    </source>
</evidence>
<gene>
    <name evidence="5" type="ORF">PQJ61_13355</name>
</gene>
<protein>
    <submittedName>
        <fullName evidence="5">GntR family transcriptional regulator</fullName>
    </submittedName>
</protein>
<evidence type="ECO:0000256" key="3">
    <source>
        <dbReference type="ARBA" id="ARBA00023163"/>
    </source>
</evidence>
<dbReference type="InterPro" id="IPR000524">
    <property type="entry name" value="Tscrpt_reg_HTH_GntR"/>
</dbReference>
<dbReference type="GO" id="GO:0003700">
    <property type="term" value="F:DNA-binding transcription factor activity"/>
    <property type="evidence" value="ECO:0007669"/>
    <property type="project" value="InterPro"/>
</dbReference>
<dbReference type="InterPro" id="IPR036390">
    <property type="entry name" value="WH_DNA-bd_sf"/>
</dbReference>
<name>A0AAJ1II91_9SPIO</name>
<dbReference type="InterPro" id="IPR036388">
    <property type="entry name" value="WH-like_DNA-bd_sf"/>
</dbReference>
<dbReference type="EMBL" id="JAQQAL010000032">
    <property type="protein sequence ID" value="MDC7227745.1"/>
    <property type="molecule type" value="Genomic_DNA"/>
</dbReference>
<evidence type="ECO:0000256" key="2">
    <source>
        <dbReference type="ARBA" id="ARBA00023125"/>
    </source>
</evidence>
<accession>A0AAJ1II91</accession>
<dbReference type="SMART" id="SM00345">
    <property type="entry name" value="HTH_GNTR"/>
    <property type="match status" value="1"/>
</dbReference>
<keyword evidence="3" id="KW-0804">Transcription</keyword>